<accession>A0ABS5W8K4</accession>
<organism evidence="3 4">
    <name type="scientific">Zobellia barbeyronii</name>
    <dbReference type="NCBI Taxonomy" id="2748009"/>
    <lineage>
        <taxon>Bacteria</taxon>
        <taxon>Pseudomonadati</taxon>
        <taxon>Bacteroidota</taxon>
        <taxon>Flavobacteriia</taxon>
        <taxon>Flavobacteriales</taxon>
        <taxon>Flavobacteriaceae</taxon>
        <taxon>Zobellia</taxon>
    </lineage>
</organism>
<keyword evidence="1" id="KW-0808">Transferase</keyword>
<name>A0ABS5W8K4_9FLAO</name>
<proteinExistence type="predicted"/>
<dbReference type="EMBL" id="JACATN010000001">
    <property type="protein sequence ID" value="MBT2159769.1"/>
    <property type="molecule type" value="Genomic_DNA"/>
</dbReference>
<sequence>MATKILIGIPPKNHINLAMDEVEGLKDLGNECETIIYTRNKPHGGKIDKLLGVISNAFAIIKRLRKMKPDLLYLNSRFEPVGTTRDFITIVLIRLFYWRKLHVAIKTHGSDLSILTKKSFFFDSIVIPYLTHQVSLWFFLSHEEKNNIIHHAPTFGKKAYVTGNIIDSKRSTKSTAFLESHGLNDKRFKFFFAGRMIAEKGILSIIRAIPKFIHKDECVFIFAGDGEEYDAFKNEIKELQIENHVHLTGFLPEEECDHFYANTDALVFPTYFDEGFPMALFKSVACGLPVITTKTRAAIDHLKEPDNCLWVDGQNSKSVTKALNKLYENPDLREQMAKNNELLGKNFSRQKITEQMNKDFSEFLKH</sequence>
<dbReference type="Gene3D" id="3.40.50.2000">
    <property type="entry name" value="Glycogen Phosphorylase B"/>
    <property type="match status" value="2"/>
</dbReference>
<dbReference type="SUPFAM" id="SSF53756">
    <property type="entry name" value="UDP-Glycosyltransferase/glycogen phosphorylase"/>
    <property type="match status" value="1"/>
</dbReference>
<protein>
    <submittedName>
        <fullName evidence="3">Glycosyltransferase family 4 protein</fullName>
    </submittedName>
</protein>
<keyword evidence="4" id="KW-1185">Reference proteome</keyword>
<feature type="domain" description="Glycosyl transferase family 1" evidence="2">
    <location>
        <begin position="178"/>
        <end position="340"/>
    </location>
</feature>
<evidence type="ECO:0000259" key="2">
    <source>
        <dbReference type="Pfam" id="PF00534"/>
    </source>
</evidence>
<comment type="caution">
    <text evidence="3">The sequence shown here is derived from an EMBL/GenBank/DDBJ whole genome shotgun (WGS) entry which is preliminary data.</text>
</comment>
<dbReference type="CDD" id="cd03801">
    <property type="entry name" value="GT4_PimA-like"/>
    <property type="match status" value="1"/>
</dbReference>
<dbReference type="RefSeq" id="WP_214610061.1">
    <property type="nucleotide sequence ID" value="NZ_JACATN010000001.1"/>
</dbReference>
<evidence type="ECO:0000313" key="3">
    <source>
        <dbReference type="EMBL" id="MBT2159769.1"/>
    </source>
</evidence>
<dbReference type="InterPro" id="IPR001296">
    <property type="entry name" value="Glyco_trans_1"/>
</dbReference>
<gene>
    <name evidence="3" type="ORF">HW347_00750</name>
</gene>
<dbReference type="PANTHER" id="PTHR46401:SF2">
    <property type="entry name" value="GLYCOSYLTRANSFERASE WBBK-RELATED"/>
    <property type="match status" value="1"/>
</dbReference>
<evidence type="ECO:0000313" key="4">
    <source>
        <dbReference type="Proteomes" id="UP000740413"/>
    </source>
</evidence>
<reference evidence="4" key="1">
    <citation type="submission" date="2023-07" db="EMBL/GenBank/DDBJ databases">
        <title>Zobellia barbeyronii sp. nov., a new marine flavobacterium, isolated from green and red algae.</title>
        <authorList>
            <person name="Nedashkovskaya O.I."/>
            <person name="Otstavnykh N."/>
            <person name="Zhukova N."/>
            <person name="Guzev K."/>
            <person name="Chausova V."/>
            <person name="Tekutyeva L."/>
            <person name="Mikhailov V."/>
            <person name="Isaeva M."/>
        </authorList>
    </citation>
    <scope>NUCLEOTIDE SEQUENCE [LARGE SCALE GENOMIC DNA]</scope>
    <source>
        <strain evidence="4">KMM 6746</strain>
    </source>
</reference>
<dbReference type="Pfam" id="PF00534">
    <property type="entry name" value="Glycos_transf_1"/>
    <property type="match status" value="1"/>
</dbReference>
<dbReference type="PANTHER" id="PTHR46401">
    <property type="entry name" value="GLYCOSYLTRANSFERASE WBBK-RELATED"/>
    <property type="match status" value="1"/>
</dbReference>
<dbReference type="Proteomes" id="UP000740413">
    <property type="component" value="Unassembled WGS sequence"/>
</dbReference>
<evidence type="ECO:0000256" key="1">
    <source>
        <dbReference type="ARBA" id="ARBA00022679"/>
    </source>
</evidence>